<evidence type="ECO:0000313" key="2">
    <source>
        <dbReference type="Proteomes" id="UP000285712"/>
    </source>
</evidence>
<proteinExistence type="predicted"/>
<dbReference type="EMBL" id="QUTG01002298">
    <property type="protein sequence ID" value="RHY96857.1"/>
    <property type="molecule type" value="Genomic_DNA"/>
</dbReference>
<evidence type="ECO:0000313" key="1">
    <source>
        <dbReference type="EMBL" id="RHY96857.1"/>
    </source>
</evidence>
<gene>
    <name evidence="1" type="ORF">DYB35_005691</name>
</gene>
<comment type="caution">
    <text evidence="1">The sequence shown here is derived from an EMBL/GenBank/DDBJ whole genome shotgun (WGS) entry which is preliminary data.</text>
</comment>
<sequence length="940" mass="111379">MGLNDPPLDVALIEKQLAYLAQLGIVDDVDFPQSHGHTMVLRETETRSLQGHRPKKAQSMLQVYLKAWRQRTDVQLERTAIVITLEDWRVQRCVAQWNALANAQRHRRVLRAVAASFHAHKLVQNTLRRLEAAAHIQCVRMRRGVDFYTRLLGRRTLTALRHVTRHRRMHRELVARALQMHRGNVHRRHWQVWMDYVHRRRRRNEWLARAESFVERKRLATGLHWLWVRRQLDKASRVKLRQALVWRHRHVLQCHWRTWRAVVRVTVDHRHAVNWFWTHRRRMPLLRRWFRGWQQFRHCVQAQDSADALLRSTRLTQTWGHWVHVVATTHASRRLHLRRRHRTVRRTFRWWNAWTCVRQLRQVQTQAAAKVAITHVQRRQFQTWRDGVARRRFILQRGIAITNTHASQLVGRAYAIWRLRFVQHQLAQTHFAATWSRHLRGILMTWRVVADGRKRVAAMLWSRRHRRQLAVCVLVFAAWRRTHLRRRQNAIARWIRWQRRCRPVWRRWLGVYKLQLLFRRWGAYARDCRLNLRVTGRHLRLFREGQAGARQISTFRRWCVYVDAIAVRRHECMATKRQCLIQVQAAVRQRRLADMYALYRHFHAFCNRVAQPQRMADWFCLHRVGLRCLKAWWRAVLVQKQTQLLRATQIKMAKRPQRTTTTSSSYTARQREIQAMSAKLKSQTPDLASLACDDSHHWADDFIGTPEAASPVNLAPVEDPPLVSPCVPPPVVTWNECMLDVFHHYSTFPPIDGLPVAGQRAVRLFDCVRMLGWMYNDFSFHESKRILVRALLHPPNSSPSHNITLDLATFCRYLDLVAQHRSALQVDTFTKTQSSRFHDLDCTYDAMPALATCRHLKRLLMIKTPVALLSNFTTPPTMLGVHVLRLIEQHRKLLRSFFMAPCLKRIGTTGGGAMLRHAVVTKDEFVSIAKSCHIFPMVTL</sequence>
<dbReference type="VEuPathDB" id="FungiDB:H257_13508"/>
<dbReference type="Proteomes" id="UP000285712">
    <property type="component" value="Unassembled WGS sequence"/>
</dbReference>
<protein>
    <submittedName>
        <fullName evidence="1">Uncharacterized protein</fullName>
    </submittedName>
</protein>
<name>A0A3R7B3T0_APHAT</name>
<accession>A0A3R7B3T0</accession>
<organism evidence="1 2">
    <name type="scientific">Aphanomyces astaci</name>
    <name type="common">Crayfish plague agent</name>
    <dbReference type="NCBI Taxonomy" id="112090"/>
    <lineage>
        <taxon>Eukaryota</taxon>
        <taxon>Sar</taxon>
        <taxon>Stramenopiles</taxon>
        <taxon>Oomycota</taxon>
        <taxon>Saprolegniomycetes</taxon>
        <taxon>Saprolegniales</taxon>
        <taxon>Verrucalvaceae</taxon>
        <taxon>Aphanomyces</taxon>
    </lineage>
</organism>
<reference evidence="1 2" key="1">
    <citation type="submission" date="2018-08" db="EMBL/GenBank/DDBJ databases">
        <title>Aphanomyces genome sequencing and annotation.</title>
        <authorList>
            <person name="Minardi D."/>
            <person name="Oidtmann B."/>
            <person name="Van Der Giezen M."/>
            <person name="Studholme D.J."/>
        </authorList>
    </citation>
    <scope>NUCLEOTIDE SEQUENCE [LARGE SCALE GENOMIC DNA]</scope>
    <source>
        <strain evidence="1 2">Sv</strain>
    </source>
</reference>
<dbReference type="AlphaFoldDB" id="A0A3R7B3T0"/>